<protein>
    <submittedName>
        <fullName evidence="3">Expressed protein</fullName>
    </submittedName>
</protein>
<reference evidence="3" key="1">
    <citation type="submission" date="2022-06" db="EMBL/GenBank/DDBJ databases">
        <authorList>
            <consortium name="SYNGENTA / RWTH Aachen University"/>
        </authorList>
    </citation>
    <scope>NUCLEOTIDE SEQUENCE</scope>
</reference>
<gene>
    <name evidence="3" type="ORF">PPACK8108_LOCUS2522</name>
</gene>
<accession>A0AAV0AI26</accession>
<organism evidence="3 4">
    <name type="scientific">Phakopsora pachyrhizi</name>
    <name type="common">Asian soybean rust disease fungus</name>
    <dbReference type="NCBI Taxonomy" id="170000"/>
    <lineage>
        <taxon>Eukaryota</taxon>
        <taxon>Fungi</taxon>
        <taxon>Dikarya</taxon>
        <taxon>Basidiomycota</taxon>
        <taxon>Pucciniomycotina</taxon>
        <taxon>Pucciniomycetes</taxon>
        <taxon>Pucciniales</taxon>
        <taxon>Phakopsoraceae</taxon>
        <taxon>Phakopsora</taxon>
    </lineage>
</organism>
<dbReference type="EMBL" id="CALTRL010000430">
    <property type="protein sequence ID" value="CAH7668053.1"/>
    <property type="molecule type" value="Genomic_DNA"/>
</dbReference>
<evidence type="ECO:0000256" key="2">
    <source>
        <dbReference type="SAM" id="SignalP"/>
    </source>
</evidence>
<sequence length="371" mass="40848">MALSCLPVRLFLILNIITYISLGSSTDSKEDVKKIKTIDIKTTRSDPNKPESILKENLRDSALQLDEVNPHSMPSRSLISLENNNPFAKSSVSLGTFPGKDEKPEVFVQSQKDYRELPASPNDLTKNNLHADIKKKITFTNEDLSLELHDLNAEMENKLVKSQTPLDSNIANDFSQEENTMSNQQSKSEEKIYGQKAVKFKKKRLRRQAQLGLTELLSMTVSISSDIRDIQLVKEMVEKIEQGIVVALTENLNSERTAVSGELKIPSNGGARKDEINFGQGGWPAFSTPKESTVNSSTPPPPLPPPPSLTPSLPLPSPPPSFTPPPPKTQTPAVVLPDQLGNKSSASDIVNHAQVLKLFITLVTTSLTIFF</sequence>
<feature type="region of interest" description="Disordered" evidence="1">
    <location>
        <begin position="279"/>
        <end position="339"/>
    </location>
</feature>
<evidence type="ECO:0000256" key="1">
    <source>
        <dbReference type="SAM" id="MobiDB-lite"/>
    </source>
</evidence>
<feature type="compositionally biased region" description="Pro residues" evidence="1">
    <location>
        <begin position="298"/>
        <end position="329"/>
    </location>
</feature>
<feature type="chain" id="PRO_5043930979" evidence="2">
    <location>
        <begin position="24"/>
        <end position="371"/>
    </location>
</feature>
<evidence type="ECO:0000313" key="3">
    <source>
        <dbReference type="EMBL" id="CAH7668053.1"/>
    </source>
</evidence>
<evidence type="ECO:0000313" key="4">
    <source>
        <dbReference type="Proteomes" id="UP001153365"/>
    </source>
</evidence>
<dbReference type="AlphaFoldDB" id="A0AAV0AI26"/>
<feature type="signal peptide" evidence="2">
    <location>
        <begin position="1"/>
        <end position="23"/>
    </location>
</feature>
<keyword evidence="2" id="KW-0732">Signal</keyword>
<comment type="caution">
    <text evidence="3">The sequence shown here is derived from an EMBL/GenBank/DDBJ whole genome shotgun (WGS) entry which is preliminary data.</text>
</comment>
<dbReference type="Proteomes" id="UP001153365">
    <property type="component" value="Unassembled WGS sequence"/>
</dbReference>
<proteinExistence type="predicted"/>
<name>A0AAV0AI26_PHAPC</name>
<keyword evidence="4" id="KW-1185">Reference proteome</keyword>